<dbReference type="AlphaFoldDB" id="A0A427YDQ7"/>
<organism evidence="2 3">
    <name type="scientific">Saitozyma podzolica</name>
    <dbReference type="NCBI Taxonomy" id="1890683"/>
    <lineage>
        <taxon>Eukaryota</taxon>
        <taxon>Fungi</taxon>
        <taxon>Dikarya</taxon>
        <taxon>Basidiomycota</taxon>
        <taxon>Agaricomycotina</taxon>
        <taxon>Tremellomycetes</taxon>
        <taxon>Tremellales</taxon>
        <taxon>Trimorphomycetaceae</taxon>
        <taxon>Saitozyma</taxon>
    </lineage>
</organism>
<evidence type="ECO:0000313" key="3">
    <source>
        <dbReference type="Proteomes" id="UP000279259"/>
    </source>
</evidence>
<gene>
    <name evidence="2" type="ORF">EHS25_002760</name>
</gene>
<proteinExistence type="predicted"/>
<sequence>MFRPATLRQPVSAFRQLSTSAVRRDAVGTVGAPVVPRRPVGGFRGGILGFFLGFSAASGLAIYYLQQEAKLASSLLMQSVEELQQGTGKTRVIVVVVGVIVVLRTPLASLALLPLVPGSDSLGRLMVILAYEVLVIPVSSARDKTISALPNSNLELNRLPASIPRLCFQSSPTSTPTPLRSLS</sequence>
<dbReference type="PANTHER" id="PTHR37849">
    <property type="entry name" value="YALI0E11605P"/>
    <property type="match status" value="1"/>
</dbReference>
<keyword evidence="1" id="KW-0812">Transmembrane</keyword>
<feature type="transmembrane region" description="Helical" evidence="1">
    <location>
        <begin position="46"/>
        <end position="65"/>
    </location>
</feature>
<accession>A0A427YDQ7</accession>
<name>A0A427YDQ7_9TREE</name>
<dbReference type="Proteomes" id="UP000279259">
    <property type="component" value="Unassembled WGS sequence"/>
</dbReference>
<dbReference type="OrthoDB" id="5331396at2759"/>
<keyword evidence="1" id="KW-1133">Transmembrane helix</keyword>
<feature type="transmembrane region" description="Helical" evidence="1">
    <location>
        <begin position="92"/>
        <end position="116"/>
    </location>
</feature>
<keyword evidence="3" id="KW-1185">Reference proteome</keyword>
<reference evidence="2 3" key="1">
    <citation type="submission" date="2018-11" db="EMBL/GenBank/DDBJ databases">
        <title>Genome sequence of Saitozyma podzolica DSM 27192.</title>
        <authorList>
            <person name="Aliyu H."/>
            <person name="Gorte O."/>
            <person name="Ochsenreither K."/>
        </authorList>
    </citation>
    <scope>NUCLEOTIDE SEQUENCE [LARGE SCALE GENOMIC DNA]</scope>
    <source>
        <strain evidence="2 3">DSM 27192</strain>
    </source>
</reference>
<comment type="caution">
    <text evidence="2">The sequence shown here is derived from an EMBL/GenBank/DDBJ whole genome shotgun (WGS) entry which is preliminary data.</text>
</comment>
<evidence type="ECO:0000256" key="1">
    <source>
        <dbReference type="SAM" id="Phobius"/>
    </source>
</evidence>
<dbReference type="PANTHER" id="PTHR37849:SF1">
    <property type="entry name" value="YALI0E11605P"/>
    <property type="match status" value="1"/>
</dbReference>
<keyword evidence="1" id="KW-0472">Membrane</keyword>
<protein>
    <submittedName>
        <fullName evidence="2">Uncharacterized protein</fullName>
    </submittedName>
</protein>
<evidence type="ECO:0000313" key="2">
    <source>
        <dbReference type="EMBL" id="RSH89094.1"/>
    </source>
</evidence>
<dbReference type="EMBL" id="RSCD01000015">
    <property type="protein sequence ID" value="RSH89094.1"/>
    <property type="molecule type" value="Genomic_DNA"/>
</dbReference>